<dbReference type="CDD" id="cd03786">
    <property type="entry name" value="GTB_UDP-GlcNAc_2-Epimerase"/>
    <property type="match status" value="1"/>
</dbReference>
<dbReference type="SUPFAM" id="SSF53756">
    <property type="entry name" value="UDP-Glycosyltransferase/glycogen phosphorylase"/>
    <property type="match status" value="1"/>
</dbReference>
<dbReference type="PANTHER" id="PTHR43174">
    <property type="entry name" value="UDP-N-ACETYLGLUCOSAMINE 2-EPIMERASE"/>
    <property type="match status" value="1"/>
</dbReference>
<sequence>MIALVIGTKAELIKCIPVIKELEKRKMEYTIIHTGQHSLSTLILDFNIRKPDIVLHRPPKLSSRFMTKTQEAIFWGLNLIRRMRKIFDKLQPNYILFHGDTLTTASAAIASSNFFGRKKWKSAHLEAGLRSFNLFEPFPEEISRRIADRFSDVLFAPSDFCVENLKKEKVRGEIIKTGNTIVDVVFLSLKIAKKRNLKRPKERKYVVVNIHRHENIKSRERMKKIVEIIKSISFPMYWPIHDNTKQQLVKFNLLNELKGRDIHFLPLLGYINFLWLMKNAYYLVTDGGSIQEESLVLRKPCILLRKETERQEGLKTGINFLTKLDVEYSKGIIKMLESSSFKVPKFKNPYGDGKSSKRIVEYLTEN</sequence>
<comment type="similarity">
    <text evidence="1">Belongs to the UDP-N-acetylglucosamine 2-epimerase family.</text>
</comment>
<dbReference type="GO" id="GO:0008761">
    <property type="term" value="F:UDP-N-acetylglucosamine 2-epimerase activity"/>
    <property type="evidence" value="ECO:0007669"/>
    <property type="project" value="UniProtKB-EC"/>
</dbReference>
<dbReference type="EMBL" id="DSZN01000058">
    <property type="protein sequence ID" value="HGQ85356.1"/>
    <property type="molecule type" value="Genomic_DNA"/>
</dbReference>
<evidence type="ECO:0000313" key="3">
    <source>
        <dbReference type="EMBL" id="HGQ85356.1"/>
    </source>
</evidence>
<dbReference type="PANTHER" id="PTHR43174:SF1">
    <property type="entry name" value="UDP-N-ACETYLGLUCOSAMINE 2-EPIMERASE"/>
    <property type="match status" value="1"/>
</dbReference>
<gene>
    <name evidence="3" type="ORF">ENT66_03060</name>
</gene>
<dbReference type="InterPro" id="IPR029767">
    <property type="entry name" value="WecB-like"/>
</dbReference>
<accession>A0A7C4JRK1</accession>
<name>A0A7C4JRK1_9BACT</name>
<dbReference type="InterPro" id="IPR003331">
    <property type="entry name" value="UDP_GlcNAc_Epimerase_2_dom"/>
</dbReference>
<dbReference type="Gene3D" id="3.40.50.2000">
    <property type="entry name" value="Glycogen Phosphorylase B"/>
    <property type="match status" value="2"/>
</dbReference>
<evidence type="ECO:0000256" key="1">
    <source>
        <dbReference type="RuleBase" id="RU003513"/>
    </source>
</evidence>
<feature type="domain" description="UDP-N-acetylglucosamine 2-epimerase" evidence="2">
    <location>
        <begin position="21"/>
        <end position="363"/>
    </location>
</feature>
<protein>
    <submittedName>
        <fullName evidence="3">UDP-N-acetylglucosamine 2-epimerase (Non-hydrolyzing)</fullName>
        <ecNumber evidence="3">5.1.3.14</ecNumber>
    </submittedName>
</protein>
<evidence type="ECO:0000259" key="2">
    <source>
        <dbReference type="Pfam" id="PF02350"/>
    </source>
</evidence>
<keyword evidence="1 3" id="KW-0413">Isomerase</keyword>
<dbReference type="EC" id="5.1.3.14" evidence="3"/>
<reference evidence="3" key="1">
    <citation type="journal article" date="2020" name="mSystems">
        <title>Genome- and Community-Level Interaction Insights into Carbon Utilization and Element Cycling Functions of Hydrothermarchaeota in Hydrothermal Sediment.</title>
        <authorList>
            <person name="Zhou Z."/>
            <person name="Liu Y."/>
            <person name="Xu W."/>
            <person name="Pan J."/>
            <person name="Luo Z.H."/>
            <person name="Li M."/>
        </authorList>
    </citation>
    <scope>NUCLEOTIDE SEQUENCE [LARGE SCALE GENOMIC DNA]</scope>
    <source>
        <strain evidence="3">SpSt-6</strain>
    </source>
</reference>
<proteinExistence type="inferred from homology"/>
<comment type="caution">
    <text evidence="3">The sequence shown here is derived from an EMBL/GenBank/DDBJ whole genome shotgun (WGS) entry which is preliminary data.</text>
</comment>
<dbReference type="NCBIfam" id="TIGR00236">
    <property type="entry name" value="wecB"/>
    <property type="match status" value="1"/>
</dbReference>
<dbReference type="AlphaFoldDB" id="A0A7C4JRK1"/>
<dbReference type="Pfam" id="PF02350">
    <property type="entry name" value="Epimerase_2"/>
    <property type="match status" value="1"/>
</dbReference>
<organism evidence="3">
    <name type="scientific">Thermodesulfobacterium geofontis</name>
    <dbReference type="NCBI Taxonomy" id="1295609"/>
    <lineage>
        <taxon>Bacteria</taxon>
        <taxon>Pseudomonadati</taxon>
        <taxon>Thermodesulfobacteriota</taxon>
        <taxon>Thermodesulfobacteria</taxon>
        <taxon>Thermodesulfobacteriales</taxon>
        <taxon>Thermodesulfobacteriaceae</taxon>
        <taxon>Thermodesulfobacterium</taxon>
    </lineage>
</organism>